<feature type="signal peptide" evidence="5">
    <location>
        <begin position="1"/>
        <end position="20"/>
    </location>
</feature>
<dbReference type="PANTHER" id="PTHR31137:SF6">
    <property type="entry name" value="PROTEIN PSIC"/>
    <property type="match status" value="1"/>
</dbReference>
<evidence type="ECO:0000256" key="4">
    <source>
        <dbReference type="SAM" id="MobiDB-lite"/>
    </source>
</evidence>
<comment type="similarity">
    <text evidence="1">Belongs to the prespore-cell-inducing factor family.</text>
</comment>
<dbReference type="EMBL" id="GL871021">
    <property type="protein sequence ID" value="EGC36621.1"/>
    <property type="molecule type" value="Genomic_DNA"/>
</dbReference>
<dbReference type="Pfam" id="PF07691">
    <property type="entry name" value="PA14"/>
    <property type="match status" value="1"/>
</dbReference>
<feature type="compositionally biased region" description="Low complexity" evidence="4">
    <location>
        <begin position="514"/>
        <end position="533"/>
    </location>
</feature>
<dbReference type="InterPro" id="IPR051154">
    <property type="entry name" value="Prespore-cell_inducing_factor"/>
</dbReference>
<evidence type="ECO:0000313" key="8">
    <source>
        <dbReference type="Proteomes" id="UP000001064"/>
    </source>
</evidence>
<dbReference type="GO" id="GO:0005576">
    <property type="term" value="C:extracellular region"/>
    <property type="evidence" value="ECO:0000318"/>
    <property type="project" value="GO_Central"/>
</dbReference>
<feature type="region of interest" description="Disordered" evidence="4">
    <location>
        <begin position="514"/>
        <end position="534"/>
    </location>
</feature>
<organism evidence="7 8">
    <name type="scientific">Dictyostelium purpureum</name>
    <name type="common">Slime mold</name>
    <dbReference type="NCBI Taxonomy" id="5786"/>
    <lineage>
        <taxon>Eukaryota</taxon>
        <taxon>Amoebozoa</taxon>
        <taxon>Evosea</taxon>
        <taxon>Eumycetozoa</taxon>
        <taxon>Dictyostelia</taxon>
        <taxon>Dictyosteliales</taxon>
        <taxon>Dictyosteliaceae</taxon>
        <taxon>Dictyostelium</taxon>
    </lineage>
</organism>
<dbReference type="VEuPathDB" id="AmoebaDB:DICPUDRAFT_150858"/>
<evidence type="ECO:0000259" key="6">
    <source>
        <dbReference type="PROSITE" id="PS51820"/>
    </source>
</evidence>
<dbReference type="AlphaFoldDB" id="F0ZHF5"/>
<evidence type="ECO:0000256" key="5">
    <source>
        <dbReference type="SAM" id="SignalP"/>
    </source>
</evidence>
<dbReference type="Proteomes" id="UP000001064">
    <property type="component" value="Unassembled WGS sequence"/>
</dbReference>
<keyword evidence="8" id="KW-1185">Reference proteome</keyword>
<dbReference type="PANTHER" id="PTHR31137">
    <property type="entry name" value="PROTEIN PSIB-RELATED-RELATED"/>
    <property type="match status" value="1"/>
</dbReference>
<evidence type="ECO:0000256" key="1">
    <source>
        <dbReference type="ARBA" id="ARBA00008709"/>
    </source>
</evidence>
<evidence type="ECO:0000313" key="7">
    <source>
        <dbReference type="EMBL" id="EGC36621.1"/>
    </source>
</evidence>
<dbReference type="RefSeq" id="XP_003286859.1">
    <property type="nucleotide sequence ID" value="XM_003286811.1"/>
</dbReference>
<gene>
    <name evidence="7" type="ORF">DICPUDRAFT_150858</name>
</gene>
<evidence type="ECO:0000256" key="2">
    <source>
        <dbReference type="ARBA" id="ARBA00022729"/>
    </source>
</evidence>
<sequence length="589" mass="65533">MNYKYILIISLILIINVAFSEITTKKGGAINNAYDSMNKKQKSDAKDAIEGVEYADAFLTKAKSGISKTKLVRVDMQGIFNGDGGVWHNLQAQINGVKKASTVAHVNVCSSLANNKKQEPIIKAIHNALLSSLDDGHSYDYDHSPLRNPDFEVPGTGPPGSVQEGIVLPTLDPITKIPTYCCGDGSIFDLGRLVIHNETTFNQWFVDIPGVNIPFPYELVLTETGVGTGIYEFASTLFFPLNGMGFDNKTEYPNEPVYYDLYGNPEAFHFCMAIHSSFPYNGGEEFRFAGDDDVWIYFNNQLLVDLGSIHPIAEKVVMLDEIQGLIPGNYYDFDMFYCERHTDNSDLIISANFNFVCPWYDACGVCKGRNDTCCKDPCENLNQCSIGTCNVDTNFQCIQEDRDCDDGDQCTTHSCDVDQGCINIPLNCDDGDHCTEDSCDSFLGCVHTEIENCRPCNPGECPTTDLCFPSECNPFEGEKCISREINCTISDPCGIGRCDLGICVIDWICTPTPTESPTVSPTETPTDTPSYEPSYPPPKGLHRNCLKCEDLQCEYNWCTYVKNPKWDTSECNEDCCNFTPTCYTKRRLL</sequence>
<proteinExistence type="inferred from homology"/>
<dbReference type="PROSITE" id="PS51820">
    <property type="entry name" value="PA14"/>
    <property type="match status" value="1"/>
</dbReference>
<dbReference type="InterPro" id="IPR037524">
    <property type="entry name" value="PA14/GLEYA"/>
</dbReference>
<reference evidence="8" key="1">
    <citation type="journal article" date="2011" name="Genome Biol.">
        <title>Comparative genomics of the social amoebae Dictyostelium discoideum and Dictyostelium purpureum.</title>
        <authorList>
            <consortium name="US DOE Joint Genome Institute (JGI-PGF)"/>
            <person name="Sucgang R."/>
            <person name="Kuo A."/>
            <person name="Tian X."/>
            <person name="Salerno W."/>
            <person name="Parikh A."/>
            <person name="Feasley C.L."/>
            <person name="Dalin E."/>
            <person name="Tu H."/>
            <person name="Huang E."/>
            <person name="Barry K."/>
            <person name="Lindquist E."/>
            <person name="Shapiro H."/>
            <person name="Bruce D."/>
            <person name="Schmutz J."/>
            <person name="Salamov A."/>
            <person name="Fey P."/>
            <person name="Gaudet P."/>
            <person name="Anjard C."/>
            <person name="Babu M.M."/>
            <person name="Basu S."/>
            <person name="Bushmanova Y."/>
            <person name="van der Wel H."/>
            <person name="Katoh-Kurasawa M."/>
            <person name="Dinh C."/>
            <person name="Coutinho P.M."/>
            <person name="Saito T."/>
            <person name="Elias M."/>
            <person name="Schaap P."/>
            <person name="Kay R.R."/>
            <person name="Henrissat B."/>
            <person name="Eichinger L."/>
            <person name="Rivero F."/>
            <person name="Putnam N.H."/>
            <person name="West C.M."/>
            <person name="Loomis W.F."/>
            <person name="Chisholm R.L."/>
            <person name="Shaulsky G."/>
            <person name="Strassmann J.E."/>
            <person name="Queller D.C."/>
            <person name="Kuspa A."/>
            <person name="Grigoriev I.V."/>
        </authorList>
    </citation>
    <scope>NUCLEOTIDE SEQUENCE [LARGE SCALE GENOMIC DNA]</scope>
    <source>
        <strain evidence="8">QSDP1</strain>
    </source>
</reference>
<keyword evidence="3" id="KW-0325">Glycoprotein</keyword>
<protein>
    <recommendedName>
        <fullName evidence="6">PA14 domain-containing protein</fullName>
    </recommendedName>
</protein>
<keyword evidence="2 5" id="KW-0732">Signal</keyword>
<dbReference type="GeneID" id="10500260"/>
<dbReference type="NCBIfam" id="TIGR02148">
    <property type="entry name" value="Fibro_Slime"/>
    <property type="match status" value="1"/>
</dbReference>
<evidence type="ECO:0000256" key="3">
    <source>
        <dbReference type="ARBA" id="ARBA00023180"/>
    </source>
</evidence>
<dbReference type="InterPro" id="IPR011874">
    <property type="entry name" value="Fibro_Slime"/>
</dbReference>
<accession>F0ZHF5</accession>
<dbReference type="InterPro" id="IPR001673">
    <property type="entry name" value="S_mold_repeat"/>
</dbReference>
<name>F0ZHF5_DICPU</name>
<feature type="chain" id="PRO_5003265117" description="PA14 domain-containing protein" evidence="5">
    <location>
        <begin position="21"/>
        <end position="589"/>
    </location>
</feature>
<feature type="domain" description="PA14" evidence="6">
    <location>
        <begin position="221"/>
        <end position="369"/>
    </location>
</feature>
<dbReference type="InterPro" id="IPR011658">
    <property type="entry name" value="PA14_dom"/>
</dbReference>
<dbReference type="OrthoDB" id="17079at2759"/>
<dbReference type="InParanoid" id="F0ZHF5"/>
<dbReference type="KEGG" id="dpp:DICPUDRAFT_150858"/>
<dbReference type="Pfam" id="PF00526">
    <property type="entry name" value="Dicty_CTDC"/>
    <property type="match status" value="2"/>
</dbReference>